<gene>
    <name evidence="3" type="ORF">M569_02936</name>
</gene>
<dbReference type="PANTHER" id="PTHR34484:SF2">
    <property type="entry name" value="OS02G0832600 PROTEIN"/>
    <property type="match status" value="1"/>
</dbReference>
<reference evidence="3 4" key="1">
    <citation type="journal article" date="2013" name="BMC Genomics">
        <title>The miniature genome of a carnivorous plant Genlisea aurea contains a low number of genes and short non-coding sequences.</title>
        <authorList>
            <person name="Leushkin E.V."/>
            <person name="Sutormin R.A."/>
            <person name="Nabieva E.R."/>
            <person name="Penin A.A."/>
            <person name="Kondrashov A.S."/>
            <person name="Logacheva M.D."/>
        </authorList>
    </citation>
    <scope>NUCLEOTIDE SEQUENCE [LARGE SCALE GENOMIC DNA]</scope>
</reference>
<dbReference type="OrthoDB" id="1935617at2759"/>
<keyword evidence="1" id="KW-0175">Coiled coil</keyword>
<feature type="non-terminal residue" evidence="3">
    <location>
        <position position="162"/>
    </location>
</feature>
<feature type="non-terminal residue" evidence="3">
    <location>
        <position position="1"/>
    </location>
</feature>
<proteinExistence type="predicted"/>
<protein>
    <submittedName>
        <fullName evidence="3">Uncharacterized protein</fullName>
    </submittedName>
</protein>
<feature type="region of interest" description="Disordered" evidence="2">
    <location>
        <begin position="106"/>
        <end position="134"/>
    </location>
</feature>
<comment type="caution">
    <text evidence="3">The sequence shown here is derived from an EMBL/GenBank/DDBJ whole genome shotgun (WGS) entry which is preliminary data.</text>
</comment>
<dbReference type="Proteomes" id="UP000015453">
    <property type="component" value="Unassembled WGS sequence"/>
</dbReference>
<sequence>YNPLPVNELQHQDKFKGRKPLNARKLINKRYRTKSTIGGLAPRNTTSFIMRSKKNGGLAPPSVSPCPETPAILRTPVLSPLPEMLSDMGKEQWGVDAYGTMTGLIRLRSSSSSSPRGRLEDENVGSSSQRDMEIEELEEENLMLKERVGAMEKELNDLKRRI</sequence>
<dbReference type="EMBL" id="AUSU01001097">
    <property type="protein sequence ID" value="EPS71824.1"/>
    <property type="molecule type" value="Genomic_DNA"/>
</dbReference>
<name>S8CWQ2_9LAMI</name>
<keyword evidence="4" id="KW-1185">Reference proteome</keyword>
<dbReference type="PANTHER" id="PTHR34484">
    <property type="entry name" value="OS02G0832600 PROTEIN"/>
    <property type="match status" value="1"/>
</dbReference>
<evidence type="ECO:0000313" key="4">
    <source>
        <dbReference type="Proteomes" id="UP000015453"/>
    </source>
</evidence>
<evidence type="ECO:0000313" key="3">
    <source>
        <dbReference type="EMBL" id="EPS71824.1"/>
    </source>
</evidence>
<organism evidence="3 4">
    <name type="scientific">Genlisea aurea</name>
    <dbReference type="NCBI Taxonomy" id="192259"/>
    <lineage>
        <taxon>Eukaryota</taxon>
        <taxon>Viridiplantae</taxon>
        <taxon>Streptophyta</taxon>
        <taxon>Embryophyta</taxon>
        <taxon>Tracheophyta</taxon>
        <taxon>Spermatophyta</taxon>
        <taxon>Magnoliopsida</taxon>
        <taxon>eudicotyledons</taxon>
        <taxon>Gunneridae</taxon>
        <taxon>Pentapetalae</taxon>
        <taxon>asterids</taxon>
        <taxon>lamiids</taxon>
        <taxon>Lamiales</taxon>
        <taxon>Lentibulariaceae</taxon>
        <taxon>Genlisea</taxon>
    </lineage>
</organism>
<evidence type="ECO:0000256" key="1">
    <source>
        <dbReference type="SAM" id="Coils"/>
    </source>
</evidence>
<accession>S8CWQ2</accession>
<feature type="coiled-coil region" evidence="1">
    <location>
        <begin position="134"/>
        <end position="161"/>
    </location>
</feature>
<dbReference type="AlphaFoldDB" id="S8CWQ2"/>
<evidence type="ECO:0000256" key="2">
    <source>
        <dbReference type="SAM" id="MobiDB-lite"/>
    </source>
</evidence>